<feature type="region of interest" description="Disordered" evidence="1">
    <location>
        <begin position="216"/>
        <end position="277"/>
    </location>
</feature>
<evidence type="ECO:0000313" key="2">
    <source>
        <dbReference type="EMBL" id="GMA23368.1"/>
    </source>
</evidence>
<feature type="compositionally biased region" description="Basic and acidic residues" evidence="1">
    <location>
        <begin position="116"/>
        <end position="132"/>
    </location>
</feature>
<name>A0ABQ6HXY7_9MICO</name>
<gene>
    <name evidence="2" type="ORF">GCM10025864_11270</name>
</gene>
<protein>
    <submittedName>
        <fullName evidence="2">Uncharacterized protein</fullName>
    </submittedName>
</protein>
<evidence type="ECO:0000256" key="1">
    <source>
        <dbReference type="SAM" id="MobiDB-lite"/>
    </source>
</evidence>
<feature type="compositionally biased region" description="Basic and acidic residues" evidence="1">
    <location>
        <begin position="228"/>
        <end position="244"/>
    </location>
</feature>
<feature type="compositionally biased region" description="Basic and acidic residues" evidence="1">
    <location>
        <begin position="61"/>
        <end position="89"/>
    </location>
</feature>
<evidence type="ECO:0000313" key="3">
    <source>
        <dbReference type="Proteomes" id="UP001157091"/>
    </source>
</evidence>
<dbReference type="EMBL" id="BSUK01000001">
    <property type="protein sequence ID" value="GMA23368.1"/>
    <property type="molecule type" value="Genomic_DNA"/>
</dbReference>
<proteinExistence type="predicted"/>
<organism evidence="2 3">
    <name type="scientific">Luteimicrobium album</name>
    <dbReference type="NCBI Taxonomy" id="1054550"/>
    <lineage>
        <taxon>Bacteria</taxon>
        <taxon>Bacillati</taxon>
        <taxon>Actinomycetota</taxon>
        <taxon>Actinomycetes</taxon>
        <taxon>Micrococcales</taxon>
        <taxon>Luteimicrobium</taxon>
    </lineage>
</organism>
<dbReference type="Proteomes" id="UP001157091">
    <property type="component" value="Unassembled WGS sequence"/>
</dbReference>
<sequence>MHRPEGLAHGLLGADALEGAVREIAAEEVADGRDAVVAALGDHVGRTELPGELGAVGVTAHGDDALRAEAGRGEDPAEPDRAVADDHNGRAGPDAGTDGRVVPGRHHVGQGEEVGDERVVDGSGDPDERPLREGQADVLALGAVDRQPVAVGAAEHRDVVARGREPGAAGLARAVGEGERRDDEVAGRGDVDVGAHLLDDADELVPDRVRRLRLADAPVRPQVGPADARGDHADDGVAGREDLRVGAVLDPDVPGSVDDGSAHEGPPGKRVGMRVPP</sequence>
<feature type="region of interest" description="Disordered" evidence="1">
    <location>
        <begin position="47"/>
        <end position="132"/>
    </location>
</feature>
<comment type="caution">
    <text evidence="2">The sequence shown here is derived from an EMBL/GenBank/DDBJ whole genome shotgun (WGS) entry which is preliminary data.</text>
</comment>
<keyword evidence="3" id="KW-1185">Reference proteome</keyword>
<accession>A0ABQ6HXY7</accession>
<reference evidence="3" key="1">
    <citation type="journal article" date="2019" name="Int. J. Syst. Evol. Microbiol.">
        <title>The Global Catalogue of Microorganisms (GCM) 10K type strain sequencing project: providing services to taxonomists for standard genome sequencing and annotation.</title>
        <authorList>
            <consortium name="The Broad Institute Genomics Platform"/>
            <consortium name="The Broad Institute Genome Sequencing Center for Infectious Disease"/>
            <person name="Wu L."/>
            <person name="Ma J."/>
        </authorList>
    </citation>
    <scope>NUCLEOTIDE SEQUENCE [LARGE SCALE GENOMIC DNA]</scope>
    <source>
        <strain evidence="3">NBRC 106348</strain>
    </source>
</reference>